<dbReference type="Proteomes" id="UP000027064">
    <property type="component" value="Unassembled WGS sequence"/>
</dbReference>
<comment type="caution">
    <text evidence="5">The sequence shown here is derived from an EMBL/GenBank/DDBJ whole genome shotgun (WGS) entry which is preliminary data.</text>
</comment>
<dbReference type="Gene3D" id="1.10.287.1120">
    <property type="entry name" value="Bipartite methylase S protein"/>
    <property type="match status" value="1"/>
</dbReference>
<protein>
    <submittedName>
        <fullName evidence="5">Restriction endonuclease</fullName>
    </submittedName>
</protein>
<keyword evidence="5" id="KW-0540">Nuclease</keyword>
<keyword evidence="5" id="KW-0255">Endonuclease</keyword>
<dbReference type="EMBL" id="JNCA01000049">
    <property type="protein sequence ID" value="KDN53658.1"/>
    <property type="molecule type" value="Genomic_DNA"/>
</dbReference>
<dbReference type="CDD" id="cd17255">
    <property type="entry name" value="RMtype1_S_Fco49512ORF2615P-TRD2-CR2_like"/>
    <property type="match status" value="1"/>
</dbReference>
<dbReference type="InterPro" id="IPR044946">
    <property type="entry name" value="Restrct_endonuc_typeI_TRD_sf"/>
</dbReference>
<evidence type="ECO:0000313" key="6">
    <source>
        <dbReference type="Proteomes" id="UP000027064"/>
    </source>
</evidence>
<dbReference type="PANTHER" id="PTHR30408">
    <property type="entry name" value="TYPE-1 RESTRICTION ENZYME ECOKI SPECIFICITY PROTEIN"/>
    <property type="match status" value="1"/>
</dbReference>
<dbReference type="SUPFAM" id="SSF116734">
    <property type="entry name" value="DNA methylase specificity domain"/>
    <property type="match status" value="1"/>
</dbReference>
<dbReference type="Gene3D" id="3.90.220.20">
    <property type="entry name" value="DNA methylase specificity domains"/>
    <property type="match status" value="1"/>
</dbReference>
<dbReference type="GO" id="GO:0009307">
    <property type="term" value="P:DNA restriction-modification system"/>
    <property type="evidence" value="ECO:0007669"/>
    <property type="project" value="UniProtKB-KW"/>
</dbReference>
<sequence>MNLIKPNYNKGISYPVYSSQTKNKGLVGYYKDYLFENSITWTTDGANAGDVNYRLGKFYCTNVCGVLINQDGYCNICVAELINSVSKNYVSYVGNPKLMNGVMSEIKITFPSIQEQIKISNFLLKLDEKINFETKLLTQYENQKKYLLQNLFV</sequence>
<dbReference type="GO" id="GO:0004519">
    <property type="term" value="F:endonuclease activity"/>
    <property type="evidence" value="ECO:0007669"/>
    <property type="project" value="UniProtKB-KW"/>
</dbReference>
<keyword evidence="5" id="KW-0378">Hydrolase</keyword>
<keyword evidence="3" id="KW-0238">DNA-binding</keyword>
<evidence type="ECO:0000256" key="2">
    <source>
        <dbReference type="ARBA" id="ARBA00022747"/>
    </source>
</evidence>
<keyword evidence="6" id="KW-1185">Reference proteome</keyword>
<dbReference type="GO" id="GO:0003677">
    <property type="term" value="F:DNA binding"/>
    <property type="evidence" value="ECO:0007669"/>
    <property type="project" value="UniProtKB-KW"/>
</dbReference>
<evidence type="ECO:0000256" key="3">
    <source>
        <dbReference type="ARBA" id="ARBA00023125"/>
    </source>
</evidence>
<accession>A0A066WM34</accession>
<dbReference type="AlphaFoldDB" id="A0A066WM34"/>
<dbReference type="PANTHER" id="PTHR30408:SF13">
    <property type="entry name" value="TYPE I RESTRICTION ENZYME HINDI SPECIFICITY SUBUNIT"/>
    <property type="match status" value="1"/>
</dbReference>
<comment type="similarity">
    <text evidence="1">Belongs to the type-I restriction system S methylase family.</text>
</comment>
<proteinExistence type="inferred from homology"/>
<dbReference type="eggNOG" id="COG0732">
    <property type="taxonomic scope" value="Bacteria"/>
</dbReference>
<name>A0A066WM34_9FLAO</name>
<organism evidence="5 6">
    <name type="scientific">Flavobacterium seoulense</name>
    <dbReference type="NCBI Taxonomy" id="1492738"/>
    <lineage>
        <taxon>Bacteria</taxon>
        <taxon>Pseudomonadati</taxon>
        <taxon>Bacteroidota</taxon>
        <taxon>Flavobacteriia</taxon>
        <taxon>Flavobacteriales</taxon>
        <taxon>Flavobacteriaceae</taxon>
        <taxon>Flavobacterium</taxon>
    </lineage>
</organism>
<gene>
    <name evidence="5" type="ORF">FEM21_32260</name>
</gene>
<reference evidence="5 6" key="1">
    <citation type="submission" date="2014-05" db="EMBL/GenBank/DDBJ databases">
        <title>Genome Sequence of Flavobacterium sp. EM1321.</title>
        <authorList>
            <person name="Shin S.-K."/>
            <person name="Yi H."/>
        </authorList>
    </citation>
    <scope>NUCLEOTIDE SEQUENCE [LARGE SCALE GENOMIC DNA]</scope>
    <source>
        <strain evidence="5 6">EM1321</strain>
    </source>
</reference>
<dbReference type="PATRIC" id="fig|1492738.3.peg.3211"/>
<dbReference type="InterPro" id="IPR052021">
    <property type="entry name" value="Type-I_RS_S_subunit"/>
</dbReference>
<feature type="domain" description="Type I restriction modification DNA specificity" evidence="4">
    <location>
        <begin position="7"/>
        <end position="139"/>
    </location>
</feature>
<evidence type="ECO:0000259" key="4">
    <source>
        <dbReference type="Pfam" id="PF01420"/>
    </source>
</evidence>
<dbReference type="Pfam" id="PF01420">
    <property type="entry name" value="Methylase_S"/>
    <property type="match status" value="1"/>
</dbReference>
<keyword evidence="2" id="KW-0680">Restriction system</keyword>
<dbReference type="STRING" id="1492738.FEM21_32260"/>
<dbReference type="InterPro" id="IPR000055">
    <property type="entry name" value="Restrct_endonuc_typeI_TRD"/>
</dbReference>
<evidence type="ECO:0000313" key="5">
    <source>
        <dbReference type="EMBL" id="KDN53658.1"/>
    </source>
</evidence>
<dbReference type="REBASE" id="102146">
    <property type="entry name" value="S.Fsp1321ORF32260P"/>
</dbReference>
<evidence type="ECO:0000256" key="1">
    <source>
        <dbReference type="ARBA" id="ARBA00010923"/>
    </source>
</evidence>